<dbReference type="EMBL" id="KZ678408">
    <property type="protein sequence ID" value="PSR92250.1"/>
    <property type="molecule type" value="Genomic_DNA"/>
</dbReference>
<dbReference type="AlphaFoldDB" id="A0A2T3AD62"/>
<keyword evidence="1" id="KW-0732">Signal</keyword>
<proteinExistence type="predicted"/>
<organism evidence="2 3">
    <name type="scientific">Coniella lustricola</name>
    <dbReference type="NCBI Taxonomy" id="2025994"/>
    <lineage>
        <taxon>Eukaryota</taxon>
        <taxon>Fungi</taxon>
        <taxon>Dikarya</taxon>
        <taxon>Ascomycota</taxon>
        <taxon>Pezizomycotina</taxon>
        <taxon>Sordariomycetes</taxon>
        <taxon>Sordariomycetidae</taxon>
        <taxon>Diaporthales</taxon>
        <taxon>Schizoparmaceae</taxon>
        <taxon>Coniella</taxon>
    </lineage>
</organism>
<sequence>MHLTSVVMAPVIATLAGTGFTSAMPGPWSVPQEHFEVLSMRQSTPLNPDAVSDVQCLDPEAHIVFHDENAAQLSICNGLSGNDPARKCPGTAPVTIGKRGSALFVLTALSPHSTLVSANINISKLRWDECVRAARAKCPTGSMSGVCVGGATWGGDVAFSLQSTLYVEEL</sequence>
<evidence type="ECO:0000313" key="3">
    <source>
        <dbReference type="Proteomes" id="UP000241462"/>
    </source>
</evidence>
<evidence type="ECO:0000256" key="1">
    <source>
        <dbReference type="SAM" id="SignalP"/>
    </source>
</evidence>
<dbReference type="Proteomes" id="UP000241462">
    <property type="component" value="Unassembled WGS sequence"/>
</dbReference>
<protein>
    <recommendedName>
        <fullName evidence="4">Ecp2 effector protein domain-containing protein</fullName>
    </recommendedName>
</protein>
<gene>
    <name evidence="2" type="ORF">BD289DRAFT_183495</name>
</gene>
<keyword evidence="3" id="KW-1185">Reference proteome</keyword>
<feature type="signal peptide" evidence="1">
    <location>
        <begin position="1"/>
        <end position="23"/>
    </location>
</feature>
<accession>A0A2T3AD62</accession>
<feature type="chain" id="PRO_5015563386" description="Ecp2 effector protein domain-containing protein" evidence="1">
    <location>
        <begin position="24"/>
        <end position="170"/>
    </location>
</feature>
<dbReference type="STRING" id="2025994.A0A2T3AD62"/>
<name>A0A2T3AD62_9PEZI</name>
<dbReference type="OrthoDB" id="2097653at2759"/>
<dbReference type="InParanoid" id="A0A2T3AD62"/>
<reference evidence="2 3" key="1">
    <citation type="journal article" date="2018" name="Mycol. Prog.">
        <title>Coniella lustricola, a new species from submerged detritus.</title>
        <authorList>
            <person name="Raudabaugh D.B."/>
            <person name="Iturriaga T."/>
            <person name="Carver A."/>
            <person name="Mondo S."/>
            <person name="Pangilinan J."/>
            <person name="Lipzen A."/>
            <person name="He G."/>
            <person name="Amirebrahimi M."/>
            <person name="Grigoriev I.V."/>
            <person name="Miller A.N."/>
        </authorList>
    </citation>
    <scope>NUCLEOTIDE SEQUENCE [LARGE SCALE GENOMIC DNA]</scope>
    <source>
        <strain evidence="2 3">B22-T-1</strain>
    </source>
</reference>
<evidence type="ECO:0008006" key="4">
    <source>
        <dbReference type="Google" id="ProtNLM"/>
    </source>
</evidence>
<evidence type="ECO:0000313" key="2">
    <source>
        <dbReference type="EMBL" id="PSR92250.1"/>
    </source>
</evidence>